<dbReference type="SUPFAM" id="SSF48452">
    <property type="entry name" value="TPR-like"/>
    <property type="match status" value="3"/>
</dbReference>
<evidence type="ECO:0000313" key="3">
    <source>
        <dbReference type="EMBL" id="AUN96772.1"/>
    </source>
</evidence>
<dbReference type="Pfam" id="PF13181">
    <property type="entry name" value="TPR_8"/>
    <property type="match status" value="3"/>
</dbReference>
<dbReference type="RefSeq" id="WP_102242067.1">
    <property type="nucleotide sequence ID" value="NZ_CP025704.1"/>
</dbReference>
<dbReference type="KEGG" id="bsto:C0V70_01365"/>
<dbReference type="PANTHER" id="PTHR45641:SF19">
    <property type="entry name" value="NEPHROCYSTIN-3"/>
    <property type="match status" value="1"/>
</dbReference>
<keyword evidence="2" id="KW-0802">TPR repeat</keyword>
<dbReference type="Gene3D" id="1.25.40.10">
    <property type="entry name" value="Tetratricopeptide repeat domain"/>
    <property type="match status" value="2"/>
</dbReference>
<dbReference type="AlphaFoldDB" id="A0A2K9NMQ4"/>
<organism evidence="3 4">
    <name type="scientific">Bacteriovorax stolpii</name>
    <name type="common">Bdellovibrio stolpii</name>
    <dbReference type="NCBI Taxonomy" id="960"/>
    <lineage>
        <taxon>Bacteria</taxon>
        <taxon>Pseudomonadati</taxon>
        <taxon>Bdellovibrionota</taxon>
        <taxon>Bacteriovoracia</taxon>
        <taxon>Bacteriovoracales</taxon>
        <taxon>Bacteriovoracaceae</taxon>
        <taxon>Bacteriovorax</taxon>
    </lineage>
</organism>
<dbReference type="PROSITE" id="PS50005">
    <property type="entry name" value="TPR"/>
    <property type="match status" value="1"/>
</dbReference>
<dbReference type="SMART" id="SM00028">
    <property type="entry name" value="TPR"/>
    <property type="match status" value="5"/>
</dbReference>
<dbReference type="OrthoDB" id="5287139at2"/>
<reference evidence="3 4" key="1">
    <citation type="submission" date="2018-01" db="EMBL/GenBank/DDBJ databases">
        <title>Complete genome sequence of Bacteriovorax stolpii DSM12778.</title>
        <authorList>
            <person name="Tang B."/>
            <person name="Chang J."/>
        </authorList>
    </citation>
    <scope>NUCLEOTIDE SEQUENCE [LARGE SCALE GENOMIC DNA]</scope>
    <source>
        <strain evidence="3 4">DSM 12778</strain>
    </source>
</reference>
<gene>
    <name evidence="3" type="ORF">C0V70_01365</name>
</gene>
<keyword evidence="1" id="KW-0677">Repeat</keyword>
<dbReference type="InterPro" id="IPR019734">
    <property type="entry name" value="TPR_rpt"/>
</dbReference>
<dbReference type="PANTHER" id="PTHR45641">
    <property type="entry name" value="TETRATRICOPEPTIDE REPEAT PROTEIN (AFU_ORTHOLOGUE AFUA_6G03870)"/>
    <property type="match status" value="1"/>
</dbReference>
<protein>
    <submittedName>
        <fullName evidence="3">Uncharacterized protein</fullName>
    </submittedName>
</protein>
<accession>A0A2K9NMQ4</accession>
<sequence length="963" mass="110020">MMKRKMLLSFCLGLFLTNSLVIKEAKADVEQRRAELIKVLDEELREVTRLNKQVGAKRPDLMLRMAQVLLEKARLLKDQENQKYLEVPAAQREKGSKDEYFKESRRYFDQAQKTVLVLLKNFKNFDEKGDAYYILAYNAKELKQEEQSRKFFQKALEESKSNSVIADKSRIALAEIYFNKGSFDKSMNLYETALKTKRDKWWTKDAFNLAWSYFKMGRHDKAIDVMTESYELSKNPKYIDMTKSIERDLAFFYTEAGKSNEAIAFYKKNGKSVSDVMLKVGKYLKSQGKFAAAEKTLSDALQYKTTEKEENDINIELISLYEKFGRDQKHLETSRALTSQFSKGNLSPDQIEILKFNVEKMSALIQQQLVAKTYENQKEIRTKKAEAANEYFMMSALLSPEKSQTAYFHTGETYFAIGEYDKAVPLYAESIKRSQANKDKKTEELASNALMVSLGKNVSKKTSEDYLIPAYEGFLAVNPKGEKSSVVYQRLFSTQMGKKDIAGAEKTLINYKSNFPAESETQEKMLAQVMDFHKDTGNKAALLGWAKRIESNEFKVNPEYGQKVKTLMLGMQFEKVEQASIKGDKRGALKGYLQIYKSPETDKEAKKTAAYNIAVLFYETGEWKQMYGWADRAAVMMEPAEIVKFEKDFILFTTDLFQRRQFAESAALSEKIFDKICTTNSKNIKTYFKNANVIYLADRQFDKSLNLLAKAPKCGLGNDVVLPGYLDHLNELAAASKWGSFNEVIKKLEATKEMWPQLIYPSSLLANELENIGRVEDAGKVRSKMLTYFETAKKSKMDVPLEGLDAIALIRLNALEDQVKRLNSVRLAFPEAEYNKNLKNKFVMLDKITTEAISIAELGSGIGIVKAYRYIVEAHEGLQKEITEFTPPGKSPEYVSSFQKGMQKLASPLDKQAQDFRETAIKKIEKENILSSDNGWFLVKNDAIIPEYYNEKGNALMDKAGAK</sequence>
<proteinExistence type="predicted"/>
<evidence type="ECO:0000256" key="1">
    <source>
        <dbReference type="ARBA" id="ARBA00022737"/>
    </source>
</evidence>
<dbReference type="InterPro" id="IPR011990">
    <property type="entry name" value="TPR-like_helical_dom_sf"/>
</dbReference>
<keyword evidence="4" id="KW-1185">Reference proteome</keyword>
<dbReference type="Proteomes" id="UP000235584">
    <property type="component" value="Chromosome"/>
</dbReference>
<evidence type="ECO:0000256" key="2">
    <source>
        <dbReference type="ARBA" id="ARBA00022803"/>
    </source>
</evidence>
<name>A0A2K9NMQ4_BACTC</name>
<dbReference type="EMBL" id="CP025704">
    <property type="protein sequence ID" value="AUN96772.1"/>
    <property type="molecule type" value="Genomic_DNA"/>
</dbReference>
<evidence type="ECO:0000313" key="4">
    <source>
        <dbReference type="Proteomes" id="UP000235584"/>
    </source>
</evidence>